<dbReference type="InterPro" id="IPR000835">
    <property type="entry name" value="HTH_MarR-typ"/>
</dbReference>
<dbReference type="InterPro" id="IPR036390">
    <property type="entry name" value="WH_DNA-bd_sf"/>
</dbReference>
<reference evidence="6" key="1">
    <citation type="submission" date="2010-12" db="EMBL/GenBank/DDBJ databases">
        <title>Complete sequence of chromosome 1 of Asticcacaulis excentricus CB 48.</title>
        <authorList>
            <consortium name="US DOE Joint Genome Institute"/>
            <person name="Lucas S."/>
            <person name="Copeland A."/>
            <person name="Lapidus A."/>
            <person name="Cheng J.-F."/>
            <person name="Bruce D."/>
            <person name="Goodwin L."/>
            <person name="Pitluck S."/>
            <person name="Teshima H."/>
            <person name="Davenport K."/>
            <person name="Detter J.C."/>
            <person name="Han C."/>
            <person name="Tapia R."/>
            <person name="Land M."/>
            <person name="Hauser L."/>
            <person name="Jeffries C."/>
            <person name="Kyrpides N."/>
            <person name="Ivanova N."/>
            <person name="Ovchinnikova G."/>
            <person name="Brun Y.V."/>
            <person name="Woyke T."/>
        </authorList>
    </citation>
    <scope>NUCLEOTIDE SEQUENCE [LARGE SCALE GENOMIC DNA]</scope>
    <source>
        <strain evidence="6">ATCC 15261 / DSM 4724 / KCTC 12464 / NCIMB 9791 / VKM B-1370 / CB 48</strain>
    </source>
</reference>
<dbReference type="Gene3D" id="1.10.10.10">
    <property type="entry name" value="Winged helix-like DNA-binding domain superfamily/Winged helix DNA-binding domain"/>
    <property type="match status" value="1"/>
</dbReference>
<dbReference type="InterPro" id="IPR039422">
    <property type="entry name" value="MarR/SlyA-like"/>
</dbReference>
<keyword evidence="3" id="KW-0804">Transcription</keyword>
<name>E8RL41_ASTEC</name>
<evidence type="ECO:0000313" key="5">
    <source>
        <dbReference type="EMBL" id="ADU13654.1"/>
    </source>
</evidence>
<dbReference type="PRINTS" id="PR00598">
    <property type="entry name" value="HTHMARR"/>
</dbReference>
<dbReference type="HOGENOM" id="CLU_083287_18_6_5"/>
<accession>E8RL41</accession>
<evidence type="ECO:0000256" key="3">
    <source>
        <dbReference type="ARBA" id="ARBA00023163"/>
    </source>
</evidence>
<dbReference type="EMBL" id="CP002395">
    <property type="protein sequence ID" value="ADU13654.1"/>
    <property type="molecule type" value="Genomic_DNA"/>
</dbReference>
<feature type="domain" description="HTH marR-type" evidence="4">
    <location>
        <begin position="15"/>
        <end position="150"/>
    </location>
</feature>
<dbReference type="InterPro" id="IPR023187">
    <property type="entry name" value="Tscrpt_reg_MarR-type_CS"/>
</dbReference>
<proteinExistence type="predicted"/>
<keyword evidence="2" id="KW-0238">DNA-binding</keyword>
<dbReference type="SMART" id="SM00347">
    <property type="entry name" value="HTH_MARR"/>
    <property type="match status" value="1"/>
</dbReference>
<organism evidence="5 6">
    <name type="scientific">Asticcacaulis excentricus (strain ATCC 15261 / DSM 4724 / KCTC 12464 / NCIMB 9791 / VKM B-1370 / CB 48)</name>
    <dbReference type="NCBI Taxonomy" id="573065"/>
    <lineage>
        <taxon>Bacteria</taxon>
        <taxon>Pseudomonadati</taxon>
        <taxon>Pseudomonadota</taxon>
        <taxon>Alphaproteobacteria</taxon>
        <taxon>Caulobacterales</taxon>
        <taxon>Caulobacteraceae</taxon>
        <taxon>Asticcacaulis</taxon>
    </lineage>
</organism>
<gene>
    <name evidence="5" type="ordered locus">Astex_1992</name>
</gene>
<dbReference type="eggNOG" id="COG1846">
    <property type="taxonomic scope" value="Bacteria"/>
</dbReference>
<evidence type="ECO:0000259" key="4">
    <source>
        <dbReference type="PROSITE" id="PS50995"/>
    </source>
</evidence>
<dbReference type="GO" id="GO:0006950">
    <property type="term" value="P:response to stress"/>
    <property type="evidence" value="ECO:0007669"/>
    <property type="project" value="TreeGrafter"/>
</dbReference>
<evidence type="ECO:0000256" key="1">
    <source>
        <dbReference type="ARBA" id="ARBA00023015"/>
    </source>
</evidence>
<dbReference type="PROSITE" id="PS50995">
    <property type="entry name" value="HTH_MARR_2"/>
    <property type="match status" value="1"/>
</dbReference>
<evidence type="ECO:0000256" key="2">
    <source>
        <dbReference type="ARBA" id="ARBA00023125"/>
    </source>
</evidence>
<dbReference type="AlphaFoldDB" id="E8RL41"/>
<dbReference type="OrthoDB" id="7172154at2"/>
<dbReference type="GO" id="GO:0003677">
    <property type="term" value="F:DNA binding"/>
    <property type="evidence" value="ECO:0007669"/>
    <property type="project" value="UniProtKB-KW"/>
</dbReference>
<keyword evidence="6" id="KW-1185">Reference proteome</keyword>
<keyword evidence="1" id="KW-0805">Transcription regulation</keyword>
<evidence type="ECO:0000313" key="6">
    <source>
        <dbReference type="Proteomes" id="UP000001492"/>
    </source>
</evidence>
<sequence length="161" mass="18211">MTQDTPAPTGQMPWELPRFRNWIAVARAHQIVERTLNARLAPHGVRIAHHDILANIYRFAGLTQNELAQRLLVGRSNLSMLLPELEKRGLIERRSDAADKRVRRLWLTEAGRALTEQTLAVQAGVVSDMMTILSDAECQALGDYMRRITAGMAQWSEPDRT</sequence>
<dbReference type="InterPro" id="IPR036388">
    <property type="entry name" value="WH-like_DNA-bd_sf"/>
</dbReference>
<dbReference type="RefSeq" id="WP_013479484.1">
    <property type="nucleotide sequence ID" value="NC_014816.1"/>
</dbReference>
<protein>
    <submittedName>
        <fullName evidence="5">Transcriptional regulator, MarR family</fullName>
    </submittedName>
</protein>
<dbReference type="Proteomes" id="UP000001492">
    <property type="component" value="Chromosome 1"/>
</dbReference>
<dbReference type="SUPFAM" id="SSF46785">
    <property type="entry name" value="Winged helix' DNA-binding domain"/>
    <property type="match status" value="1"/>
</dbReference>
<dbReference type="KEGG" id="aex:Astex_1992"/>
<dbReference type="Pfam" id="PF12802">
    <property type="entry name" value="MarR_2"/>
    <property type="match status" value="1"/>
</dbReference>
<dbReference type="PANTHER" id="PTHR33164">
    <property type="entry name" value="TRANSCRIPTIONAL REGULATOR, MARR FAMILY"/>
    <property type="match status" value="1"/>
</dbReference>
<dbReference type="GO" id="GO:0003700">
    <property type="term" value="F:DNA-binding transcription factor activity"/>
    <property type="evidence" value="ECO:0007669"/>
    <property type="project" value="InterPro"/>
</dbReference>
<dbReference type="PROSITE" id="PS01117">
    <property type="entry name" value="HTH_MARR_1"/>
    <property type="match status" value="1"/>
</dbReference>
<dbReference type="PANTHER" id="PTHR33164:SF43">
    <property type="entry name" value="HTH-TYPE TRANSCRIPTIONAL REPRESSOR YETL"/>
    <property type="match status" value="1"/>
</dbReference>